<evidence type="ECO:0000313" key="3">
    <source>
        <dbReference type="Proteomes" id="UP000619293"/>
    </source>
</evidence>
<dbReference type="AlphaFoldDB" id="A0A8J3K4J1"/>
<gene>
    <name evidence="2" type="ORF">Cch02nite_58810</name>
</gene>
<organism evidence="2 3">
    <name type="scientific">Catellatospora chokoriensis</name>
    <dbReference type="NCBI Taxonomy" id="310353"/>
    <lineage>
        <taxon>Bacteria</taxon>
        <taxon>Bacillati</taxon>
        <taxon>Actinomycetota</taxon>
        <taxon>Actinomycetes</taxon>
        <taxon>Micromonosporales</taxon>
        <taxon>Micromonosporaceae</taxon>
        <taxon>Catellatospora</taxon>
    </lineage>
</organism>
<dbReference type="Gene3D" id="3.10.450.50">
    <property type="match status" value="2"/>
</dbReference>
<evidence type="ECO:0000313" key="2">
    <source>
        <dbReference type="EMBL" id="GIF92437.1"/>
    </source>
</evidence>
<name>A0A8J3K4J1_9ACTN</name>
<accession>A0A8J3K4J1</accession>
<feature type="region of interest" description="Disordered" evidence="1">
    <location>
        <begin position="1"/>
        <end position="24"/>
    </location>
</feature>
<dbReference type="Proteomes" id="UP000619293">
    <property type="component" value="Unassembled WGS sequence"/>
</dbReference>
<keyword evidence="3" id="KW-1185">Reference proteome</keyword>
<reference evidence="2 3" key="1">
    <citation type="submission" date="2021-01" db="EMBL/GenBank/DDBJ databases">
        <title>Whole genome shotgun sequence of Catellatospora chokoriensis NBRC 107358.</title>
        <authorList>
            <person name="Komaki H."/>
            <person name="Tamura T."/>
        </authorList>
    </citation>
    <scope>NUCLEOTIDE SEQUENCE [LARGE SCALE GENOMIC DNA]</scope>
    <source>
        <strain evidence="2 3">NBRC 107358</strain>
    </source>
</reference>
<sequence>MNGKDTEAVRSGASPDGSVGADGSHVQGDIVRVLAGADMVAAHTVYPSLGPDGFVGFDIFRMQDGSPAEHWRAAQPLAAHSANGHSQFDGPAQVLYPGQVATTRKVVDYYVDRVLLARDHDLLCRFVVTDLVQHDPALGNGIGPMWAALTEADVRYTRHTVTVADGEFALTACTGSVNDTPTAFYDLYRLEHAMIAEHWNVITMPSQPMPYSVIHPRPGPEARP</sequence>
<dbReference type="RefSeq" id="WP_191838300.1">
    <property type="nucleotide sequence ID" value="NZ_BAAALB010000003.1"/>
</dbReference>
<evidence type="ECO:0000256" key="1">
    <source>
        <dbReference type="SAM" id="MobiDB-lite"/>
    </source>
</evidence>
<proteinExistence type="predicted"/>
<comment type="caution">
    <text evidence="2">The sequence shown here is derived from an EMBL/GenBank/DDBJ whole genome shotgun (WGS) entry which is preliminary data.</text>
</comment>
<protein>
    <submittedName>
        <fullName evidence="2">Polyketide cyclase</fullName>
    </submittedName>
</protein>
<dbReference type="InterPro" id="IPR032710">
    <property type="entry name" value="NTF2-like_dom_sf"/>
</dbReference>
<dbReference type="SUPFAM" id="SSF54427">
    <property type="entry name" value="NTF2-like"/>
    <property type="match status" value="1"/>
</dbReference>
<dbReference type="EMBL" id="BONG01000045">
    <property type="protein sequence ID" value="GIF92437.1"/>
    <property type="molecule type" value="Genomic_DNA"/>
</dbReference>